<evidence type="ECO:0000313" key="2">
    <source>
        <dbReference type="Proteomes" id="UP000823775"/>
    </source>
</evidence>
<name>A0ABS8V7U6_DATST</name>
<reference evidence="1 2" key="1">
    <citation type="journal article" date="2021" name="BMC Genomics">
        <title>Datura genome reveals duplications of psychoactive alkaloid biosynthetic genes and high mutation rate following tissue culture.</title>
        <authorList>
            <person name="Rajewski A."/>
            <person name="Carter-House D."/>
            <person name="Stajich J."/>
            <person name="Litt A."/>
        </authorList>
    </citation>
    <scope>NUCLEOTIDE SEQUENCE [LARGE SCALE GENOMIC DNA]</scope>
    <source>
        <strain evidence="1">AR-01</strain>
    </source>
</reference>
<evidence type="ECO:0000313" key="1">
    <source>
        <dbReference type="EMBL" id="MCD9642929.1"/>
    </source>
</evidence>
<proteinExistence type="predicted"/>
<organism evidence="1 2">
    <name type="scientific">Datura stramonium</name>
    <name type="common">Jimsonweed</name>
    <name type="synonym">Common thornapple</name>
    <dbReference type="NCBI Taxonomy" id="4076"/>
    <lineage>
        <taxon>Eukaryota</taxon>
        <taxon>Viridiplantae</taxon>
        <taxon>Streptophyta</taxon>
        <taxon>Embryophyta</taxon>
        <taxon>Tracheophyta</taxon>
        <taxon>Spermatophyta</taxon>
        <taxon>Magnoliopsida</taxon>
        <taxon>eudicotyledons</taxon>
        <taxon>Gunneridae</taxon>
        <taxon>Pentapetalae</taxon>
        <taxon>asterids</taxon>
        <taxon>lamiids</taxon>
        <taxon>Solanales</taxon>
        <taxon>Solanaceae</taxon>
        <taxon>Solanoideae</taxon>
        <taxon>Datureae</taxon>
        <taxon>Datura</taxon>
    </lineage>
</organism>
<comment type="caution">
    <text evidence="1">The sequence shown here is derived from an EMBL/GenBank/DDBJ whole genome shotgun (WGS) entry which is preliminary data.</text>
</comment>
<gene>
    <name evidence="1" type="ORF">HAX54_029996</name>
</gene>
<feature type="non-terminal residue" evidence="1">
    <location>
        <position position="82"/>
    </location>
</feature>
<protein>
    <submittedName>
        <fullName evidence="1">Uncharacterized protein</fullName>
    </submittedName>
</protein>
<sequence>MGTGVSSIRFGESSTECWFTFKIGFKPLSRSSITSAIHELGPVIHRLFADIRFSFPIFCNASVGKRWSTDCSCDSPVLRRYY</sequence>
<dbReference type="Proteomes" id="UP000823775">
    <property type="component" value="Unassembled WGS sequence"/>
</dbReference>
<dbReference type="EMBL" id="JACEIK010003742">
    <property type="protein sequence ID" value="MCD9642929.1"/>
    <property type="molecule type" value="Genomic_DNA"/>
</dbReference>
<keyword evidence="2" id="KW-1185">Reference proteome</keyword>
<accession>A0ABS8V7U6</accession>